<name>A0ABS6D7M2_9FIRM</name>
<proteinExistence type="predicted"/>
<dbReference type="RefSeq" id="WP_216244149.1">
    <property type="nucleotide sequence ID" value="NZ_JABACJ020000019.1"/>
</dbReference>
<accession>A0ABS6D7M2</accession>
<evidence type="ECO:0000313" key="1">
    <source>
        <dbReference type="EMBL" id="MBU3877531.1"/>
    </source>
</evidence>
<sequence length="279" mass="33482">MRNAEANCKMRERTWEDFSSVLTEALVRECMYIYPTNPPDVDRCMELHKKMKKWNLHNIKEGIQRTWMYIYVEKKEEGMEEMVSVTVRDDYVWENDIYDYPVEELASMRVVINGNGRLRDEEALAWIYFYVLYPLRVDRQRKRDKVKQLATVIKEYSRLKEQKGYRIVLPLDKKKKYMLTKWEEHTLAVFEVEQFNEMLALIELMPDKKMKRLYSQIFAASAVEMEYEDGWYIPGVLAKYVGGDERQLYYKKYKEKGKKVAPLLRICCEGAKGEDWKCS</sequence>
<evidence type="ECO:0000313" key="2">
    <source>
        <dbReference type="Proteomes" id="UP000723714"/>
    </source>
</evidence>
<dbReference type="Proteomes" id="UP000723714">
    <property type="component" value="Unassembled WGS sequence"/>
</dbReference>
<keyword evidence="2" id="KW-1185">Reference proteome</keyword>
<comment type="caution">
    <text evidence="1">The sequence shown here is derived from an EMBL/GenBank/DDBJ whole genome shotgun (WGS) entry which is preliminary data.</text>
</comment>
<protein>
    <submittedName>
        <fullName evidence="1">Uncharacterized protein</fullName>
    </submittedName>
</protein>
<gene>
    <name evidence="1" type="ORF">HGO97_017140</name>
</gene>
<reference evidence="1 2" key="1">
    <citation type="submission" date="2021-06" db="EMBL/GenBank/DDBJ databases">
        <title>Faecalicatena sp. nov. isolated from porcine feces.</title>
        <authorList>
            <person name="Oh B.S."/>
            <person name="Lee J.H."/>
        </authorList>
    </citation>
    <scope>NUCLEOTIDE SEQUENCE [LARGE SCALE GENOMIC DNA]</scope>
    <source>
        <strain evidence="1 2">AGMB00832</strain>
    </source>
</reference>
<dbReference type="EMBL" id="JABACJ020000019">
    <property type="protein sequence ID" value="MBU3877531.1"/>
    <property type="molecule type" value="Genomic_DNA"/>
</dbReference>
<organism evidence="1 2">
    <name type="scientific">Faecalicatena faecalis</name>
    <dbReference type="NCBI Taxonomy" id="2726362"/>
    <lineage>
        <taxon>Bacteria</taxon>
        <taxon>Bacillati</taxon>
        <taxon>Bacillota</taxon>
        <taxon>Clostridia</taxon>
        <taxon>Lachnospirales</taxon>
        <taxon>Lachnospiraceae</taxon>
        <taxon>Faecalicatena</taxon>
    </lineage>
</organism>